<reference evidence="1" key="1">
    <citation type="journal article" date="2014" name="Int. J. Syst. Evol. Microbiol.">
        <title>Complete genome of a new Firmicutes species belonging to the dominant human colonic microbiota ('Ruminococcus bicirculans') reveals two chromosomes and a selective capacity to utilize plant glucans.</title>
        <authorList>
            <consortium name="NISC Comparative Sequencing Program"/>
            <person name="Wegmann U."/>
            <person name="Louis P."/>
            <person name="Goesmann A."/>
            <person name="Henrissat B."/>
            <person name="Duncan S.H."/>
            <person name="Flint H.J."/>
        </authorList>
    </citation>
    <scope>NUCLEOTIDE SEQUENCE</scope>
    <source>
        <strain evidence="1">CGMCC 4.5581</strain>
    </source>
</reference>
<dbReference type="AlphaFoldDB" id="A0A846LMI1"/>
<dbReference type="Proteomes" id="UP000648663">
    <property type="component" value="Unassembled WGS sequence"/>
</dbReference>
<evidence type="ECO:0000313" key="4">
    <source>
        <dbReference type="Proteomes" id="UP000648663"/>
    </source>
</evidence>
<protein>
    <submittedName>
        <fullName evidence="2">Uncharacterized protein</fullName>
    </submittedName>
</protein>
<proteinExistence type="predicted"/>
<dbReference type="RefSeq" id="WP_166755818.1">
    <property type="nucleotide sequence ID" value="NZ_BAABJU010000023.1"/>
</dbReference>
<dbReference type="Proteomes" id="UP000552836">
    <property type="component" value="Unassembled WGS sequence"/>
</dbReference>
<reference evidence="1" key="4">
    <citation type="submission" date="2024-05" db="EMBL/GenBank/DDBJ databases">
        <authorList>
            <person name="Sun Q."/>
            <person name="Zhou Y."/>
        </authorList>
    </citation>
    <scope>NUCLEOTIDE SEQUENCE</scope>
    <source>
        <strain evidence="1">CGMCC 4.5581</strain>
    </source>
</reference>
<accession>A0A846LMI1</accession>
<dbReference type="EMBL" id="BMMI01000002">
    <property type="protein sequence ID" value="GGL58826.1"/>
    <property type="molecule type" value="Genomic_DNA"/>
</dbReference>
<evidence type="ECO:0000313" key="2">
    <source>
        <dbReference type="EMBL" id="NIH68631.1"/>
    </source>
</evidence>
<dbReference type="EMBL" id="JAAMPA010000001">
    <property type="protein sequence ID" value="NIH68631.1"/>
    <property type="molecule type" value="Genomic_DNA"/>
</dbReference>
<reference evidence="2 3" key="3">
    <citation type="submission" date="2020-02" db="EMBL/GenBank/DDBJ databases">
        <title>Sequencing the genomes of 1000 actinobacteria strains.</title>
        <authorList>
            <person name="Klenk H.-P."/>
        </authorList>
    </citation>
    <scope>NUCLEOTIDE SEQUENCE [LARGE SCALE GENOMIC DNA]</scope>
    <source>
        <strain evidence="2 3">DSM 45201</strain>
    </source>
</reference>
<reference evidence="4" key="2">
    <citation type="journal article" date="2019" name="Int. J. Syst. Evol. Microbiol.">
        <title>The Global Catalogue of Microorganisms (GCM) 10K type strain sequencing project: providing services to taxonomists for standard genome sequencing and annotation.</title>
        <authorList>
            <consortium name="The Broad Institute Genomics Platform"/>
            <consortium name="The Broad Institute Genome Sequencing Center for Infectious Disease"/>
            <person name="Wu L."/>
            <person name="Ma J."/>
        </authorList>
    </citation>
    <scope>NUCLEOTIDE SEQUENCE [LARGE SCALE GENOMIC DNA]</scope>
    <source>
        <strain evidence="4">CGMCC 4.5581</strain>
    </source>
</reference>
<comment type="caution">
    <text evidence="2">The sequence shown here is derived from an EMBL/GenBank/DDBJ whole genome shotgun (WGS) entry which is preliminary data.</text>
</comment>
<evidence type="ECO:0000313" key="3">
    <source>
        <dbReference type="Proteomes" id="UP000552836"/>
    </source>
</evidence>
<evidence type="ECO:0000313" key="1">
    <source>
        <dbReference type="EMBL" id="GGL58826.1"/>
    </source>
</evidence>
<keyword evidence="4" id="KW-1185">Reference proteome</keyword>
<name>A0A846LMI1_9ACTN</name>
<gene>
    <name evidence="2" type="ORF">FB380_003077</name>
    <name evidence="1" type="ORF">GCM10011589_13530</name>
</gene>
<organism evidence="2 3">
    <name type="scientific">Modestobacter marinus</name>
    <dbReference type="NCBI Taxonomy" id="477641"/>
    <lineage>
        <taxon>Bacteria</taxon>
        <taxon>Bacillati</taxon>
        <taxon>Actinomycetota</taxon>
        <taxon>Actinomycetes</taxon>
        <taxon>Geodermatophilales</taxon>
        <taxon>Geodermatophilaceae</taxon>
        <taxon>Modestobacter</taxon>
    </lineage>
</organism>
<sequence>MNHASWHDDDDELLAELRAALTGPGPAPQATVDAARGAFAWRDVDRELELLVLTHDSSQDGVLVRDAAPAGPRTLVFEGTDLSVEVELEVEGEGPGEIVGQLIPPQPGSVVLTAGGGVVVEVDADPRGCFRLPLPDRGPFRLTCRTPGAGVTTEWLPL</sequence>